<gene>
    <name evidence="1" type="ORF">CJ030_MR6G029274</name>
</gene>
<dbReference type="Gene3D" id="3.80.10.10">
    <property type="entry name" value="Ribonuclease Inhibitor"/>
    <property type="match status" value="1"/>
</dbReference>
<dbReference type="PANTHER" id="PTHR12904:SF23">
    <property type="entry name" value="PROTEIN ZER-1 HOMOLOG"/>
    <property type="match status" value="1"/>
</dbReference>
<proteinExistence type="predicted"/>
<dbReference type="SMART" id="SM00367">
    <property type="entry name" value="LRR_CC"/>
    <property type="match status" value="3"/>
</dbReference>
<dbReference type="InterPro" id="IPR032675">
    <property type="entry name" value="LRR_dom_sf"/>
</dbReference>
<dbReference type="SUPFAM" id="SSF52047">
    <property type="entry name" value="RNI-like"/>
    <property type="match status" value="1"/>
</dbReference>
<dbReference type="PANTHER" id="PTHR12904">
    <property type="match status" value="1"/>
</dbReference>
<keyword evidence="2" id="KW-1185">Reference proteome</keyword>
<sequence length="330" mass="36834">MFRFSKSNTELAHPCLPSWNTSPKKQCRRRENLPGLTAKPAESRIFTFPKAEADSQEKHNSTSSSERIFFQVLNVKKAKIKVNAERERARERMESGLVGLCIEAACQSKESVEKWRRQRRSLERLPSHLADALLRRLLCRRLLYPSLLDAEEINLRGENTVDAEWMAYLGAFRNLRSLNVADCHRVTSSALWAMTGMSCLQELDLSRCLKLTDAGIRHLTSISTLEKLYISETGLTAGGVPLLASLKNLSVLDLGGLPVTDQALSSLQVLTKLQYLDLWGHGGKAPLTKLIFAGATVVKEAEAFTYVETSFLTFLDVSKSSLQVSASYLI</sequence>
<reference evidence="1 2" key="1">
    <citation type="journal article" date="2019" name="Plant Biotechnol. J.">
        <title>The red bayberry genome and genetic basis of sex determination.</title>
        <authorList>
            <person name="Jia H.M."/>
            <person name="Jia H.J."/>
            <person name="Cai Q.L."/>
            <person name="Wang Y."/>
            <person name="Zhao H.B."/>
            <person name="Yang W.F."/>
            <person name="Wang G.Y."/>
            <person name="Li Y.H."/>
            <person name="Zhan D.L."/>
            <person name="Shen Y.T."/>
            <person name="Niu Q.F."/>
            <person name="Chang L."/>
            <person name="Qiu J."/>
            <person name="Zhao L."/>
            <person name="Xie H.B."/>
            <person name="Fu W.Y."/>
            <person name="Jin J."/>
            <person name="Li X.W."/>
            <person name="Jiao Y."/>
            <person name="Zhou C.C."/>
            <person name="Tu T."/>
            <person name="Chai C.Y."/>
            <person name="Gao J.L."/>
            <person name="Fan L.J."/>
            <person name="van de Weg E."/>
            <person name="Wang J.Y."/>
            <person name="Gao Z.S."/>
        </authorList>
    </citation>
    <scope>NUCLEOTIDE SEQUENCE [LARGE SCALE GENOMIC DNA]</scope>
    <source>
        <tissue evidence="1">Leaves</tissue>
    </source>
</reference>
<protein>
    <submittedName>
        <fullName evidence="1">F-box/LRR-repeat protein 16</fullName>
    </submittedName>
</protein>
<comment type="caution">
    <text evidence="1">The sequence shown here is derived from an EMBL/GenBank/DDBJ whole genome shotgun (WGS) entry which is preliminary data.</text>
</comment>
<accession>A0A6A1VAQ9</accession>
<dbReference type="InterPro" id="IPR051341">
    <property type="entry name" value="Zyg-11_UBL_adapter"/>
</dbReference>
<dbReference type="InterPro" id="IPR006553">
    <property type="entry name" value="Leu-rich_rpt_Cys-con_subtyp"/>
</dbReference>
<name>A0A6A1VAQ9_9ROSI</name>
<dbReference type="Proteomes" id="UP000516437">
    <property type="component" value="Chromosome 6"/>
</dbReference>
<evidence type="ECO:0000313" key="1">
    <source>
        <dbReference type="EMBL" id="KAB1209884.1"/>
    </source>
</evidence>
<dbReference type="OrthoDB" id="550575at2759"/>
<dbReference type="AlphaFoldDB" id="A0A6A1VAQ9"/>
<evidence type="ECO:0000313" key="2">
    <source>
        <dbReference type="Proteomes" id="UP000516437"/>
    </source>
</evidence>
<dbReference type="EMBL" id="RXIC02000024">
    <property type="protein sequence ID" value="KAB1209884.1"/>
    <property type="molecule type" value="Genomic_DNA"/>
</dbReference>
<organism evidence="1 2">
    <name type="scientific">Morella rubra</name>
    <name type="common">Chinese bayberry</name>
    <dbReference type="NCBI Taxonomy" id="262757"/>
    <lineage>
        <taxon>Eukaryota</taxon>
        <taxon>Viridiplantae</taxon>
        <taxon>Streptophyta</taxon>
        <taxon>Embryophyta</taxon>
        <taxon>Tracheophyta</taxon>
        <taxon>Spermatophyta</taxon>
        <taxon>Magnoliopsida</taxon>
        <taxon>eudicotyledons</taxon>
        <taxon>Gunneridae</taxon>
        <taxon>Pentapetalae</taxon>
        <taxon>rosids</taxon>
        <taxon>fabids</taxon>
        <taxon>Fagales</taxon>
        <taxon>Myricaceae</taxon>
        <taxon>Morella</taxon>
    </lineage>
</organism>